<gene>
    <name evidence="2" type="primary">LOC107775771</name>
</gene>
<protein>
    <submittedName>
        <fullName evidence="2">Trehalose-phosphate phosphatase 6</fullName>
    </submittedName>
</protein>
<accession>A0AC58SFF7</accession>
<dbReference type="RefSeq" id="XP_075083710.1">
    <property type="nucleotide sequence ID" value="XM_075227609.1"/>
</dbReference>
<evidence type="ECO:0000313" key="2">
    <source>
        <dbReference type="RefSeq" id="XP_075083710.1"/>
    </source>
</evidence>
<name>A0AC58SFF7_TOBAC</name>
<evidence type="ECO:0000313" key="1">
    <source>
        <dbReference type="Proteomes" id="UP000790787"/>
    </source>
</evidence>
<reference evidence="1" key="1">
    <citation type="journal article" date="2014" name="Nat. Commun.">
        <title>The tobacco genome sequence and its comparison with those of tomato and potato.</title>
        <authorList>
            <person name="Sierro N."/>
            <person name="Battey J.N."/>
            <person name="Ouadi S."/>
            <person name="Bakaher N."/>
            <person name="Bovet L."/>
            <person name="Willig A."/>
            <person name="Goepfert S."/>
            <person name="Peitsch M.C."/>
            <person name="Ivanov N.V."/>
        </authorList>
    </citation>
    <scope>NUCLEOTIDE SEQUENCE [LARGE SCALE GENOMIC DNA]</scope>
</reference>
<reference evidence="2" key="2">
    <citation type="submission" date="2025-08" db="UniProtKB">
        <authorList>
            <consortium name="RefSeq"/>
        </authorList>
    </citation>
    <scope>IDENTIFICATION</scope>
    <source>
        <tissue evidence="2">Leaf</tissue>
    </source>
</reference>
<organism evidence="1 2">
    <name type="scientific">Nicotiana tabacum</name>
    <name type="common">Common tobacco</name>
    <dbReference type="NCBI Taxonomy" id="4097"/>
    <lineage>
        <taxon>Eukaryota</taxon>
        <taxon>Viridiplantae</taxon>
        <taxon>Streptophyta</taxon>
        <taxon>Embryophyta</taxon>
        <taxon>Tracheophyta</taxon>
        <taxon>Spermatophyta</taxon>
        <taxon>Magnoliopsida</taxon>
        <taxon>eudicotyledons</taxon>
        <taxon>Gunneridae</taxon>
        <taxon>Pentapetalae</taxon>
        <taxon>asterids</taxon>
        <taxon>lamiids</taxon>
        <taxon>Solanales</taxon>
        <taxon>Solanaceae</taxon>
        <taxon>Nicotianoideae</taxon>
        <taxon>Nicotianeae</taxon>
        <taxon>Nicotiana</taxon>
    </lineage>
</organism>
<keyword evidence="1" id="KW-1185">Reference proteome</keyword>
<dbReference type="Proteomes" id="UP000790787">
    <property type="component" value="Chromosome 12"/>
</dbReference>
<sequence length="323" mass="36963">MGLSRLSSTEGENAFSIEYTSWLMEHPSALDKLEQMMSITKGRKIVIFLDYDGTLSDIVPNPEEAFMTHKMRRVLREVANHFPTAIISGRQREKVQDFVQLNNVYYAGSHGLDIEAPLNHTTNFDDMDYEVVLHQPAKEFLPEKHKVFNLLSERTKSIKGVNIEDNKVFNLLSERTKSIKGVNIEDNKFCISVHYRHVLAKDLGTLENMISTVLKEYQNFRVSKGKKVFEIRPNIGWNKGHALEYFLEYLGFGTSDDVFPIYIGDDRTDEDAFNVLRKRGQGFPIVVSATPKDTKALYSLREPKEVMEFLLGLVVRSNNTSST</sequence>
<proteinExistence type="predicted"/>